<keyword evidence="2" id="KW-0805">Transcription regulation</keyword>
<proteinExistence type="predicted"/>
<dbReference type="OrthoDB" id="9809265at2"/>
<dbReference type="InterPro" id="IPR001647">
    <property type="entry name" value="HTH_TetR"/>
</dbReference>
<protein>
    <submittedName>
        <fullName evidence="7">HTH-type transcriptional regulator BetI</fullName>
    </submittedName>
</protein>
<dbReference type="InterPro" id="IPR023772">
    <property type="entry name" value="DNA-bd_HTH_TetR-type_CS"/>
</dbReference>
<evidence type="ECO:0000256" key="4">
    <source>
        <dbReference type="ARBA" id="ARBA00023163"/>
    </source>
</evidence>
<dbReference type="SUPFAM" id="SSF46689">
    <property type="entry name" value="Homeodomain-like"/>
    <property type="match status" value="1"/>
</dbReference>
<dbReference type="InterPro" id="IPR036271">
    <property type="entry name" value="Tet_transcr_reg_TetR-rel_C_sf"/>
</dbReference>
<feature type="DNA-binding region" description="H-T-H motif" evidence="5">
    <location>
        <begin position="37"/>
        <end position="56"/>
    </location>
</feature>
<dbReference type="Proteomes" id="UP000244924">
    <property type="component" value="Unassembled WGS sequence"/>
</dbReference>
<name>A0A2R8BL80_9RHOB</name>
<dbReference type="InterPro" id="IPR009057">
    <property type="entry name" value="Homeodomain-like_sf"/>
</dbReference>
<dbReference type="PROSITE" id="PS50977">
    <property type="entry name" value="HTH_TETR_2"/>
    <property type="match status" value="1"/>
</dbReference>
<keyword evidence="3 5" id="KW-0238">DNA-binding</keyword>
<dbReference type="PRINTS" id="PR00455">
    <property type="entry name" value="HTHTETR"/>
</dbReference>
<dbReference type="GO" id="GO:0003700">
    <property type="term" value="F:DNA-binding transcription factor activity"/>
    <property type="evidence" value="ECO:0007669"/>
    <property type="project" value="TreeGrafter"/>
</dbReference>
<dbReference type="Pfam" id="PF00440">
    <property type="entry name" value="TetR_N"/>
    <property type="match status" value="1"/>
</dbReference>
<evidence type="ECO:0000313" key="8">
    <source>
        <dbReference type="Proteomes" id="UP000244924"/>
    </source>
</evidence>
<dbReference type="InterPro" id="IPR039538">
    <property type="entry name" value="BetI_C"/>
</dbReference>
<evidence type="ECO:0000256" key="1">
    <source>
        <dbReference type="ARBA" id="ARBA00022491"/>
    </source>
</evidence>
<dbReference type="PROSITE" id="PS01081">
    <property type="entry name" value="HTH_TETR_1"/>
    <property type="match status" value="1"/>
</dbReference>
<evidence type="ECO:0000313" key="7">
    <source>
        <dbReference type="EMBL" id="SPH24114.1"/>
    </source>
</evidence>
<dbReference type="Pfam" id="PF13977">
    <property type="entry name" value="TetR_C_6"/>
    <property type="match status" value="1"/>
</dbReference>
<dbReference type="Gene3D" id="1.10.357.10">
    <property type="entry name" value="Tetracycline Repressor, domain 2"/>
    <property type="match status" value="1"/>
</dbReference>
<dbReference type="PANTHER" id="PTHR30055:SF228">
    <property type="entry name" value="TRANSCRIPTIONAL REGULATOR-RELATED"/>
    <property type="match status" value="1"/>
</dbReference>
<dbReference type="InterPro" id="IPR050109">
    <property type="entry name" value="HTH-type_TetR-like_transc_reg"/>
</dbReference>
<evidence type="ECO:0000256" key="2">
    <source>
        <dbReference type="ARBA" id="ARBA00023015"/>
    </source>
</evidence>
<reference evidence="7 8" key="1">
    <citation type="submission" date="2018-03" db="EMBL/GenBank/DDBJ databases">
        <authorList>
            <person name="Keele B.F."/>
        </authorList>
    </citation>
    <scope>NUCLEOTIDE SEQUENCE [LARGE SCALE GENOMIC DNA]</scope>
    <source>
        <strain evidence="7 8">CECT 8626</strain>
    </source>
</reference>
<evidence type="ECO:0000259" key="6">
    <source>
        <dbReference type="PROSITE" id="PS50977"/>
    </source>
</evidence>
<keyword evidence="1" id="KW-0678">Repressor</keyword>
<evidence type="ECO:0000256" key="5">
    <source>
        <dbReference type="PROSITE-ProRule" id="PRU00335"/>
    </source>
</evidence>
<dbReference type="GO" id="GO:0000976">
    <property type="term" value="F:transcription cis-regulatory region binding"/>
    <property type="evidence" value="ECO:0007669"/>
    <property type="project" value="TreeGrafter"/>
</dbReference>
<keyword evidence="4" id="KW-0804">Transcription</keyword>
<accession>A0A2R8BL80</accession>
<evidence type="ECO:0000256" key="3">
    <source>
        <dbReference type="ARBA" id="ARBA00023125"/>
    </source>
</evidence>
<dbReference type="SUPFAM" id="SSF48498">
    <property type="entry name" value="Tetracyclin repressor-like, C-terminal domain"/>
    <property type="match status" value="1"/>
</dbReference>
<keyword evidence="8" id="KW-1185">Reference proteome</keyword>
<feature type="domain" description="HTH tetR-type" evidence="6">
    <location>
        <begin position="14"/>
        <end position="74"/>
    </location>
</feature>
<organism evidence="7 8">
    <name type="scientific">Albidovulum aquaemixtae</name>
    <dbReference type="NCBI Taxonomy" id="1542388"/>
    <lineage>
        <taxon>Bacteria</taxon>
        <taxon>Pseudomonadati</taxon>
        <taxon>Pseudomonadota</taxon>
        <taxon>Alphaproteobacteria</taxon>
        <taxon>Rhodobacterales</taxon>
        <taxon>Paracoccaceae</taxon>
        <taxon>Albidovulum</taxon>
    </lineage>
</organism>
<sequence>MSATRRKFTRDDPESRRAALISATLRLMAGAGPQAATVRAIADEAGVSPGMIRHHFDTKDDLVNAAYGAHMAAQMEATEAAAGTGGSARARLARFVTASLMPPVVDPRTLSLWAAFIHMIRRDPAMRATHAESYLGYRDRLEQLIADALAEAGRTGDATRPLAIASNAVIDGLWLEAGALPEAFAPGEVTRVGLDSVGAILALDLGADEEAT</sequence>
<dbReference type="AlphaFoldDB" id="A0A2R8BL80"/>
<gene>
    <name evidence="7" type="primary">betI_3</name>
    <name evidence="7" type="ORF">DEA8626_03163</name>
</gene>
<dbReference type="PANTHER" id="PTHR30055">
    <property type="entry name" value="HTH-TYPE TRANSCRIPTIONAL REGULATOR RUTR"/>
    <property type="match status" value="1"/>
</dbReference>
<dbReference type="EMBL" id="OMOQ01000003">
    <property type="protein sequence ID" value="SPH24114.1"/>
    <property type="molecule type" value="Genomic_DNA"/>
</dbReference>
<dbReference type="RefSeq" id="WP_108854173.1">
    <property type="nucleotide sequence ID" value="NZ_OMOQ01000003.1"/>
</dbReference>